<keyword evidence="11" id="KW-1185">Reference proteome</keyword>
<evidence type="ECO:0000256" key="3">
    <source>
        <dbReference type="ARBA" id="ARBA00022679"/>
    </source>
</evidence>
<dbReference type="GO" id="GO:0009534">
    <property type="term" value="C:chloroplast thylakoid"/>
    <property type="evidence" value="ECO:0007669"/>
    <property type="project" value="TreeGrafter"/>
</dbReference>
<comment type="similarity">
    <text evidence="2">Belongs to the SELO family.</text>
</comment>
<dbReference type="GO" id="GO:0070733">
    <property type="term" value="F:AMPylase activity"/>
    <property type="evidence" value="ECO:0007669"/>
    <property type="project" value="TreeGrafter"/>
</dbReference>
<proteinExistence type="inferred from homology"/>
<keyword evidence="8" id="KW-0460">Magnesium</keyword>
<dbReference type="PANTHER" id="PTHR32057:SF14">
    <property type="entry name" value="PROTEIN ADENYLYLTRANSFERASE SELO, MITOCHONDRIAL"/>
    <property type="match status" value="1"/>
</dbReference>
<keyword evidence="6" id="KW-0547">Nucleotide-binding</keyword>
<feature type="non-terminal residue" evidence="10">
    <location>
        <position position="364"/>
    </location>
</feature>
<comment type="caution">
    <text evidence="10">The sequence shown here is derived from an EMBL/GenBank/DDBJ whole genome shotgun (WGS) entry which is preliminary data.</text>
</comment>
<evidence type="ECO:0000256" key="2">
    <source>
        <dbReference type="ARBA" id="ARBA00009747"/>
    </source>
</evidence>
<keyword evidence="4" id="KW-0548">Nucleotidyltransferase</keyword>
<accession>A0AA38CSD7</accession>
<evidence type="ECO:0000313" key="11">
    <source>
        <dbReference type="Proteomes" id="UP000824469"/>
    </source>
</evidence>
<gene>
    <name evidence="10" type="ORF">KI387_013247</name>
</gene>
<evidence type="ECO:0000313" key="10">
    <source>
        <dbReference type="EMBL" id="KAH9301664.1"/>
    </source>
</evidence>
<dbReference type="PANTHER" id="PTHR32057">
    <property type="entry name" value="PROTEIN ADENYLYLTRANSFERASE SELO, MITOCHONDRIAL"/>
    <property type="match status" value="1"/>
</dbReference>
<keyword evidence="3" id="KW-0808">Transferase</keyword>
<keyword evidence="5" id="KW-0479">Metal-binding</keyword>
<dbReference type="Pfam" id="PF02696">
    <property type="entry name" value="SelO"/>
    <property type="match status" value="1"/>
</dbReference>
<evidence type="ECO:0000256" key="7">
    <source>
        <dbReference type="ARBA" id="ARBA00022840"/>
    </source>
</evidence>
<dbReference type="EMBL" id="JAHRHJ020000009">
    <property type="protein sequence ID" value="KAH9301664.1"/>
    <property type="molecule type" value="Genomic_DNA"/>
</dbReference>
<protein>
    <recommendedName>
        <fullName evidence="9">Selenoprotein O</fullName>
    </recommendedName>
</protein>
<keyword evidence="7" id="KW-0067">ATP-binding</keyword>
<dbReference type="Proteomes" id="UP000824469">
    <property type="component" value="Unassembled WGS sequence"/>
</dbReference>
<evidence type="ECO:0000256" key="5">
    <source>
        <dbReference type="ARBA" id="ARBA00022723"/>
    </source>
</evidence>
<evidence type="ECO:0000256" key="4">
    <source>
        <dbReference type="ARBA" id="ARBA00022695"/>
    </source>
</evidence>
<evidence type="ECO:0000256" key="8">
    <source>
        <dbReference type="ARBA" id="ARBA00022842"/>
    </source>
</evidence>
<comment type="cofactor">
    <cofactor evidence="1">
        <name>Mg(2+)</name>
        <dbReference type="ChEBI" id="CHEBI:18420"/>
    </cofactor>
</comment>
<dbReference type="AlphaFoldDB" id="A0AA38CSD7"/>
<evidence type="ECO:0000256" key="9">
    <source>
        <dbReference type="ARBA" id="ARBA00031547"/>
    </source>
</evidence>
<organism evidence="10 11">
    <name type="scientific">Taxus chinensis</name>
    <name type="common">Chinese yew</name>
    <name type="synonym">Taxus wallichiana var. chinensis</name>
    <dbReference type="NCBI Taxonomy" id="29808"/>
    <lineage>
        <taxon>Eukaryota</taxon>
        <taxon>Viridiplantae</taxon>
        <taxon>Streptophyta</taxon>
        <taxon>Embryophyta</taxon>
        <taxon>Tracheophyta</taxon>
        <taxon>Spermatophyta</taxon>
        <taxon>Pinopsida</taxon>
        <taxon>Pinidae</taxon>
        <taxon>Conifers II</taxon>
        <taxon>Cupressales</taxon>
        <taxon>Taxaceae</taxon>
        <taxon>Taxus</taxon>
    </lineage>
</organism>
<dbReference type="GO" id="GO:0005524">
    <property type="term" value="F:ATP binding"/>
    <property type="evidence" value="ECO:0007669"/>
    <property type="project" value="UniProtKB-KW"/>
</dbReference>
<sequence length="364" mass="40651">MTILVYVHTHLILPVARLGRSPSTSTSTSFLNRASTFPCYIPDPNPNRYSYSAVASSSSSQSRRVFLHWRRRFPVMASPTQSFSDSSVLQEAESNRRLKLEELNWDNSFVRDLPADSTIDGPPRQVLHACYTKVYPSVLVDNPQLVVWSNSVAELLNLDSKEFERPDFPLIFSGVSLLKGSIPYAQCYGGHQFGMWAGQLGDGRAIALGEVVNNRGQRWELQLKGAGKTPYSRFADGLAVLRSSIREFLCSEAMDALGIPTTRALCLITTGKGVIRDMFYDGNPKEEPGAIVCRIAQSFLRFGSYQIHALRGEEDVLIVRTLLDYTIQHHFPHLNNLSSKGEDFSLKPEGLEKPTIDLTTNKYA</sequence>
<evidence type="ECO:0000256" key="6">
    <source>
        <dbReference type="ARBA" id="ARBA00022741"/>
    </source>
</evidence>
<evidence type="ECO:0000256" key="1">
    <source>
        <dbReference type="ARBA" id="ARBA00001946"/>
    </source>
</evidence>
<name>A0AA38CSD7_TAXCH</name>
<reference evidence="10 11" key="1">
    <citation type="journal article" date="2021" name="Nat. Plants">
        <title>The Taxus genome provides insights into paclitaxel biosynthesis.</title>
        <authorList>
            <person name="Xiong X."/>
            <person name="Gou J."/>
            <person name="Liao Q."/>
            <person name="Li Y."/>
            <person name="Zhou Q."/>
            <person name="Bi G."/>
            <person name="Li C."/>
            <person name="Du R."/>
            <person name="Wang X."/>
            <person name="Sun T."/>
            <person name="Guo L."/>
            <person name="Liang H."/>
            <person name="Lu P."/>
            <person name="Wu Y."/>
            <person name="Zhang Z."/>
            <person name="Ro D.K."/>
            <person name="Shang Y."/>
            <person name="Huang S."/>
            <person name="Yan J."/>
        </authorList>
    </citation>
    <scope>NUCLEOTIDE SEQUENCE [LARGE SCALE GENOMIC DNA]</scope>
    <source>
        <strain evidence="10">Ta-2019</strain>
    </source>
</reference>
<dbReference type="GO" id="GO:0046872">
    <property type="term" value="F:metal ion binding"/>
    <property type="evidence" value="ECO:0007669"/>
    <property type="project" value="UniProtKB-KW"/>
</dbReference>
<dbReference type="InterPro" id="IPR003846">
    <property type="entry name" value="SelO"/>
</dbReference>